<dbReference type="Proteomes" id="UP000315353">
    <property type="component" value="Unassembled WGS sequence"/>
</dbReference>
<dbReference type="GeneID" id="82880183"/>
<evidence type="ECO:0000313" key="5">
    <source>
        <dbReference type="Proteomes" id="UP000315353"/>
    </source>
</evidence>
<reference evidence="2 4" key="1">
    <citation type="submission" date="2014-08" db="EMBL/GenBank/DDBJ databases">
        <title>Complete genome sequence of Corynebacterium flavescens OJ8(T)(=DSM 20296(T)), isolated from cheese.</title>
        <authorList>
            <person name="Ruckert C."/>
            <person name="Albersmeier A."/>
            <person name="Winkler A."/>
            <person name="Kalinowski J."/>
        </authorList>
    </citation>
    <scope>NUCLEOTIDE SEQUENCE [LARGE SCALE GENOMIC DNA]</scope>
    <source>
        <strain evidence="2 4">OJ8</strain>
    </source>
</reference>
<evidence type="ECO:0000256" key="1">
    <source>
        <dbReference type="SAM" id="MobiDB-lite"/>
    </source>
</evidence>
<organism evidence="2 4">
    <name type="scientific">Corynebacterium flavescens</name>
    <dbReference type="NCBI Taxonomy" id="28028"/>
    <lineage>
        <taxon>Bacteria</taxon>
        <taxon>Bacillati</taxon>
        <taxon>Actinomycetota</taxon>
        <taxon>Actinomycetes</taxon>
        <taxon>Mycobacteriales</taxon>
        <taxon>Corynebacteriaceae</taxon>
        <taxon>Corynebacterium</taxon>
    </lineage>
</organism>
<name>A0A1L7CLH2_CORFL</name>
<dbReference type="AlphaFoldDB" id="A0A1L7CLH2"/>
<sequence>MKKSPAVKLTRQRQKEFSAKTQFKDTDDSLTMLAKLAYKTDRHGKLDPRIIEFIETGKRPA</sequence>
<keyword evidence="4" id="KW-1185">Reference proteome</keyword>
<dbReference type="EMBL" id="BJNB01000036">
    <property type="protein sequence ID" value="GEB98472.1"/>
    <property type="molecule type" value="Genomic_DNA"/>
</dbReference>
<feature type="region of interest" description="Disordered" evidence="1">
    <location>
        <begin position="1"/>
        <end position="20"/>
    </location>
</feature>
<dbReference type="Proteomes" id="UP000185479">
    <property type="component" value="Chromosome"/>
</dbReference>
<gene>
    <name evidence="3" type="ORF">CFL01nite_19670</name>
    <name evidence="2" type="ORF">CFLV_05565</name>
</gene>
<reference evidence="3 5" key="2">
    <citation type="submission" date="2019-06" db="EMBL/GenBank/DDBJ databases">
        <title>Whole genome shotgun sequence of Corynebacterium flavescens NBRC 14136.</title>
        <authorList>
            <person name="Hosoyama A."/>
            <person name="Uohara A."/>
            <person name="Ohji S."/>
            <person name="Ichikawa N."/>
        </authorList>
    </citation>
    <scope>NUCLEOTIDE SEQUENCE [LARGE SCALE GENOMIC DNA]</scope>
    <source>
        <strain evidence="3 5">NBRC 14136</strain>
    </source>
</reference>
<dbReference type="STRING" id="28028.CFLV_05565"/>
<dbReference type="RefSeq" id="WP_075729700.1">
    <property type="nucleotide sequence ID" value="NZ_BJNB01000036.1"/>
</dbReference>
<evidence type="ECO:0000313" key="3">
    <source>
        <dbReference type="EMBL" id="GEB98472.1"/>
    </source>
</evidence>
<accession>A0A1L7CLH2</accession>
<proteinExistence type="predicted"/>
<dbReference type="EMBL" id="CP009246">
    <property type="protein sequence ID" value="APT86704.1"/>
    <property type="molecule type" value="Genomic_DNA"/>
</dbReference>
<evidence type="ECO:0000313" key="2">
    <source>
        <dbReference type="EMBL" id="APT86704.1"/>
    </source>
</evidence>
<evidence type="ECO:0000313" key="4">
    <source>
        <dbReference type="Proteomes" id="UP000185479"/>
    </source>
</evidence>
<dbReference type="KEGG" id="cfc:CFLV_05565"/>
<protein>
    <submittedName>
        <fullName evidence="2">Uncharacterized protein</fullName>
    </submittedName>
</protein>